<dbReference type="InterPro" id="IPR027469">
    <property type="entry name" value="Cation_efflux_TMD_sf"/>
</dbReference>
<evidence type="ECO:0000313" key="7">
    <source>
        <dbReference type="Proteomes" id="UP000239471"/>
    </source>
</evidence>
<dbReference type="GO" id="GO:0016020">
    <property type="term" value="C:membrane"/>
    <property type="evidence" value="ECO:0007669"/>
    <property type="project" value="UniProtKB-SubCell"/>
</dbReference>
<evidence type="ECO:0000313" key="6">
    <source>
        <dbReference type="EMBL" id="PRR81721.1"/>
    </source>
</evidence>
<feature type="transmembrane region" description="Helical" evidence="5">
    <location>
        <begin position="23"/>
        <end position="46"/>
    </location>
</feature>
<keyword evidence="4 5" id="KW-0472">Membrane</keyword>
<keyword evidence="7" id="KW-1185">Reference proteome</keyword>
<accession>A0A2T0BCV9</accession>
<dbReference type="Proteomes" id="UP000239471">
    <property type="component" value="Unassembled WGS sequence"/>
</dbReference>
<keyword evidence="3 5" id="KW-1133">Transmembrane helix</keyword>
<keyword evidence="2 5" id="KW-0812">Transmembrane</keyword>
<evidence type="ECO:0000256" key="3">
    <source>
        <dbReference type="ARBA" id="ARBA00022989"/>
    </source>
</evidence>
<comment type="caution">
    <text evidence="6">The sequence shown here is derived from an EMBL/GenBank/DDBJ whole genome shotgun (WGS) entry which is preliminary data.</text>
</comment>
<dbReference type="EMBL" id="PVXQ01000025">
    <property type="protein sequence ID" value="PRR81721.1"/>
    <property type="molecule type" value="Genomic_DNA"/>
</dbReference>
<evidence type="ECO:0000256" key="5">
    <source>
        <dbReference type="SAM" id="Phobius"/>
    </source>
</evidence>
<comment type="subcellular location">
    <subcellularLocation>
        <location evidence="1">Membrane</location>
        <topology evidence="1">Multi-pass membrane protein</topology>
    </subcellularLocation>
</comment>
<proteinExistence type="predicted"/>
<evidence type="ECO:0000256" key="1">
    <source>
        <dbReference type="ARBA" id="ARBA00004141"/>
    </source>
</evidence>
<reference evidence="6 7" key="1">
    <citation type="submission" date="2018-03" db="EMBL/GenBank/DDBJ databases">
        <title>Genome sequence of Clostridium vincentii DSM 10228.</title>
        <authorList>
            <person name="Poehlein A."/>
            <person name="Daniel R."/>
        </authorList>
    </citation>
    <scope>NUCLEOTIDE SEQUENCE [LARGE SCALE GENOMIC DNA]</scope>
    <source>
        <strain evidence="6 7">DSM 10228</strain>
    </source>
</reference>
<organism evidence="6 7">
    <name type="scientific">Clostridium vincentii</name>
    <dbReference type="NCBI Taxonomy" id="52704"/>
    <lineage>
        <taxon>Bacteria</taxon>
        <taxon>Bacillati</taxon>
        <taxon>Bacillota</taxon>
        <taxon>Clostridia</taxon>
        <taxon>Eubacteriales</taxon>
        <taxon>Clostridiaceae</taxon>
        <taxon>Clostridium</taxon>
    </lineage>
</organism>
<evidence type="ECO:0000256" key="4">
    <source>
        <dbReference type="ARBA" id="ARBA00023136"/>
    </source>
</evidence>
<protein>
    <submittedName>
        <fullName evidence="6">Cation efflux family protein</fullName>
    </submittedName>
</protein>
<name>A0A2T0BCV9_9CLOT</name>
<evidence type="ECO:0000256" key="2">
    <source>
        <dbReference type="ARBA" id="ARBA00022692"/>
    </source>
</evidence>
<dbReference type="AlphaFoldDB" id="A0A2T0BCV9"/>
<gene>
    <name evidence="6" type="ORF">CLVI_23300</name>
</gene>
<dbReference type="SUPFAM" id="SSF161111">
    <property type="entry name" value="Cation efflux protein transmembrane domain-like"/>
    <property type="match status" value="1"/>
</dbReference>
<sequence length="88" mass="9556">MKASGADASYDVIMSAVTLISEIIFKFAGISIDGYVGILIDLFIIYSGIQMMRETISSILGERADKELVQSIKGEIIEHKPISGVYLA</sequence>